<dbReference type="InterPro" id="IPR001789">
    <property type="entry name" value="Sig_transdc_resp-reg_receiver"/>
</dbReference>
<dbReference type="SUPFAM" id="SSF48452">
    <property type="entry name" value="TPR-like"/>
    <property type="match status" value="2"/>
</dbReference>
<dbReference type="Pfam" id="PF00072">
    <property type="entry name" value="Response_reg"/>
    <property type="match status" value="1"/>
</dbReference>
<evidence type="ECO:0000256" key="6">
    <source>
        <dbReference type="ARBA" id="ARBA00023012"/>
    </source>
</evidence>
<dbReference type="InterPro" id="IPR003594">
    <property type="entry name" value="HATPase_dom"/>
</dbReference>
<evidence type="ECO:0000259" key="16">
    <source>
        <dbReference type="PROSITE" id="PS50113"/>
    </source>
</evidence>
<dbReference type="InterPro" id="IPR001610">
    <property type="entry name" value="PAC"/>
</dbReference>
<dbReference type="Pfam" id="PF08448">
    <property type="entry name" value="PAS_4"/>
    <property type="match status" value="2"/>
</dbReference>
<feature type="coiled-coil region" evidence="10">
    <location>
        <begin position="408"/>
        <end position="435"/>
    </location>
</feature>
<sequence>MRRLADNSRIVFLLHAALAVFAALLPYPLQAANQTENWRAQIIQIRQLAENNVPLAYEQAMALKNALPDQVAPGDLARVLNLLARTEIHLAETEAAGRDAQQALQLATQTGDRVDMAEAELNIALNAVNQSNIEELERAATHSLELLKDVDRPDLLGEAMLRAAMMYRRVGKIDESVKMTVQAMEIAKRSTNPLVQLYAHQGMAVSLDLSDQPQQALAHFSEMLSYAKTANLKMQEAYALTGMGGLQAKLGQRAEGEATLREAIRLFTEIGTPIGIAHSKHALVTLMLSQGRYREAQSILSEIIAIFNRHPHKIGLRYVLLTRSLNEQKLGNMKAAQADAEHAYRLSQEIGLSIYISESAQRMAELTAMQGDFKHAYAYQSEATTAANKISREKINSRVLELMDFYETEGKKQQIDELKRRNEQQAAELKQRELRQRLLWTVLGGSIFMLAGITFFLFRLRHSHRMLAAVNEALHGSQAALEKQTEILQSILDSMGDGVSVANEHSELVLMNPAGKNILGIKNSMQNAADWSRYYGLYLPDQVTPYPTAELPLIRAIQGESRDGVEIFVRNPMLAEGRWLSVTGRPLYDKNGEVRGGVAVFSDITARKHAEEEIHSLNASLEQKIQARTAELRQQARYLRTLIDALPLWVWLKDTQSRYLAINLAAASTHGLRPQELIGKSDFDVHAPDIGETVRVDDLQVMASRTSKTAEEIQTTPNGEVWMETFKSPVLDEDGTVLGTVGFARDISDRKATEAAREAALAEAQRLAKARSDFLAQMSHELRTPLNGILGYAQILLRDKSLSERQTTAINVIMKSGEHLLNLINDILDFAKIEARKTVLYPSDIPFIRFLDGLCEMVAIKATQKKLVFRHAFADDLPQVIHADEKRLRQILLNLLSNAVKFTDHGEVIFRVSLDKQGVMRFEVSDTGPGIAEEEQQAIFQPFEQGGTMRHRIGGTGLGLAISREYARLMGGEINVHSILGQGSTFWLELKVDALDHQALPAAIEHHIVGYEGPRRHILIVDDVVENRLLLVDKLSELGFLVTEAANGKEAWEIALQQHPDLICMDVIMPDIDGLELTRRLRSRPEFADTPIVAVSASISDEHRQTALDAGMNAFIAKPIDFNACLRTLAELLQLQWRGDHPEAQAPIQPSVVVLPPPELMTQLHNLALRGNMRDILEWLAGLTAQDPRYTAFAEQLSTLAKRYQSKALLQLVEESMPPRLSSPVGGDQRTLSS</sequence>
<evidence type="ECO:0000256" key="3">
    <source>
        <dbReference type="ARBA" id="ARBA00022553"/>
    </source>
</evidence>
<keyword evidence="11" id="KW-1133">Transmembrane helix</keyword>
<dbReference type="Pfam" id="PF00512">
    <property type="entry name" value="HisKA"/>
    <property type="match status" value="1"/>
</dbReference>
<keyword evidence="11" id="KW-0472">Membrane</keyword>
<dbReference type="InterPro" id="IPR000700">
    <property type="entry name" value="PAS-assoc_C"/>
</dbReference>
<dbReference type="OrthoDB" id="8552871at2"/>
<dbReference type="SMART" id="SM00448">
    <property type="entry name" value="REC"/>
    <property type="match status" value="1"/>
</dbReference>
<dbReference type="CDD" id="cd00082">
    <property type="entry name" value="HisKA"/>
    <property type="match status" value="1"/>
</dbReference>
<dbReference type="InterPro" id="IPR013656">
    <property type="entry name" value="PAS_4"/>
</dbReference>
<dbReference type="CDD" id="cd00130">
    <property type="entry name" value="PAS"/>
    <property type="match status" value="1"/>
</dbReference>
<proteinExistence type="predicted"/>
<dbReference type="SMART" id="SM00091">
    <property type="entry name" value="PAS"/>
    <property type="match status" value="2"/>
</dbReference>
<evidence type="ECO:0000256" key="7">
    <source>
        <dbReference type="ARBA" id="ARBA00058004"/>
    </source>
</evidence>
<evidence type="ECO:0000313" key="17">
    <source>
        <dbReference type="EMBL" id="GBG15486.1"/>
    </source>
</evidence>
<dbReference type="CDD" id="cd16922">
    <property type="entry name" value="HATPase_EvgS-ArcB-TorS-like"/>
    <property type="match status" value="1"/>
</dbReference>
<dbReference type="InterPro" id="IPR036097">
    <property type="entry name" value="HisK_dim/P_sf"/>
</dbReference>
<dbReference type="InterPro" id="IPR011990">
    <property type="entry name" value="TPR-like_helical_dom_sf"/>
</dbReference>
<evidence type="ECO:0000313" key="18">
    <source>
        <dbReference type="Proteomes" id="UP000245081"/>
    </source>
</evidence>
<evidence type="ECO:0000256" key="9">
    <source>
        <dbReference type="PROSITE-ProRule" id="PRU00169"/>
    </source>
</evidence>
<feature type="domain" description="Histidine kinase" evidence="13">
    <location>
        <begin position="777"/>
        <end position="994"/>
    </location>
</feature>
<evidence type="ECO:0000259" key="13">
    <source>
        <dbReference type="PROSITE" id="PS50109"/>
    </source>
</evidence>
<evidence type="ECO:0000256" key="12">
    <source>
        <dbReference type="SAM" id="SignalP"/>
    </source>
</evidence>
<dbReference type="InterPro" id="IPR035965">
    <property type="entry name" value="PAS-like_dom_sf"/>
</dbReference>
<dbReference type="GO" id="GO:0000155">
    <property type="term" value="F:phosphorelay sensor kinase activity"/>
    <property type="evidence" value="ECO:0007669"/>
    <property type="project" value="InterPro"/>
</dbReference>
<evidence type="ECO:0000256" key="11">
    <source>
        <dbReference type="SAM" id="Phobius"/>
    </source>
</evidence>
<comment type="function">
    <text evidence="7">Member of the two-component regulatory system BvgS/BvgA. Phosphorylates BvgA via a four-step phosphorelay in response to environmental signals.</text>
</comment>
<keyword evidence="12" id="KW-0732">Signal</keyword>
<keyword evidence="5" id="KW-0418">Kinase</keyword>
<dbReference type="NCBIfam" id="TIGR00229">
    <property type="entry name" value="sensory_box"/>
    <property type="match status" value="1"/>
</dbReference>
<keyword evidence="3 9" id="KW-0597">Phosphoprotein</keyword>
<dbReference type="PROSITE" id="PS50112">
    <property type="entry name" value="PAS"/>
    <property type="match status" value="1"/>
</dbReference>
<feature type="domain" description="Response regulatory" evidence="14">
    <location>
        <begin position="1017"/>
        <end position="1133"/>
    </location>
</feature>
<evidence type="ECO:0000256" key="10">
    <source>
        <dbReference type="SAM" id="Coils"/>
    </source>
</evidence>
<dbReference type="PROSITE" id="PS50109">
    <property type="entry name" value="HIS_KIN"/>
    <property type="match status" value="1"/>
</dbReference>
<dbReference type="SMART" id="SM00388">
    <property type="entry name" value="HisKA"/>
    <property type="match status" value="1"/>
</dbReference>
<reference evidence="17 18" key="1">
    <citation type="journal article" date="2018" name="Environ. Microbiol.">
        <title>Isolation and genomic characterization of Novimethylophilus kurashikiensis gen. nov. sp. nov., a new lanthanide-dependent methylotrophic species of Methylophilaceae.</title>
        <authorList>
            <person name="Lv H."/>
            <person name="Sahin N."/>
            <person name="Tani A."/>
        </authorList>
    </citation>
    <scope>NUCLEOTIDE SEQUENCE [LARGE SCALE GENOMIC DNA]</scope>
    <source>
        <strain evidence="17 18">La2-4</strain>
    </source>
</reference>
<dbReference type="Gene3D" id="1.10.287.130">
    <property type="match status" value="1"/>
</dbReference>
<dbReference type="PANTHER" id="PTHR43047:SF64">
    <property type="entry name" value="HISTIDINE KINASE CONTAINING CHEY-HOMOLOGOUS RECEIVER DOMAIN AND PAS DOMAIN-RELATED"/>
    <property type="match status" value="1"/>
</dbReference>
<gene>
    <name evidence="17" type="ORF">NMK_3094</name>
</gene>
<dbReference type="Gene3D" id="3.40.50.2300">
    <property type="match status" value="1"/>
</dbReference>
<dbReference type="FunFam" id="3.30.565.10:FF:000010">
    <property type="entry name" value="Sensor histidine kinase RcsC"/>
    <property type="match status" value="1"/>
</dbReference>
<evidence type="ECO:0000256" key="5">
    <source>
        <dbReference type="ARBA" id="ARBA00022777"/>
    </source>
</evidence>
<organism evidence="17 18">
    <name type="scientific">Novimethylophilus kurashikiensis</name>
    <dbReference type="NCBI Taxonomy" id="1825523"/>
    <lineage>
        <taxon>Bacteria</taxon>
        <taxon>Pseudomonadati</taxon>
        <taxon>Pseudomonadota</taxon>
        <taxon>Betaproteobacteria</taxon>
        <taxon>Nitrosomonadales</taxon>
        <taxon>Methylophilaceae</taxon>
        <taxon>Novimethylophilus</taxon>
    </lineage>
</organism>
<comment type="catalytic activity">
    <reaction evidence="1">
        <text>ATP + protein L-histidine = ADP + protein N-phospho-L-histidine.</text>
        <dbReference type="EC" id="2.7.13.3"/>
    </reaction>
</comment>
<dbReference type="SUPFAM" id="SSF47384">
    <property type="entry name" value="Homodimeric domain of signal transducing histidine kinase"/>
    <property type="match status" value="1"/>
</dbReference>
<evidence type="ECO:0000256" key="1">
    <source>
        <dbReference type="ARBA" id="ARBA00000085"/>
    </source>
</evidence>
<dbReference type="SMART" id="SM00387">
    <property type="entry name" value="HATPase_c"/>
    <property type="match status" value="1"/>
</dbReference>
<dbReference type="PRINTS" id="PR00344">
    <property type="entry name" value="BCTRLSENSOR"/>
</dbReference>
<dbReference type="PROSITE" id="PS50110">
    <property type="entry name" value="RESPONSE_REGULATORY"/>
    <property type="match status" value="1"/>
</dbReference>
<protein>
    <recommendedName>
        <fullName evidence="8">Virulence sensor protein BvgS</fullName>
        <ecNumber evidence="2">2.7.13.3</ecNumber>
    </recommendedName>
</protein>
<keyword evidence="18" id="KW-1185">Reference proteome</keyword>
<dbReference type="InterPro" id="IPR004358">
    <property type="entry name" value="Sig_transdc_His_kin-like_C"/>
</dbReference>
<accession>A0A2R5FB80</accession>
<feature type="domain" description="PAC" evidence="16">
    <location>
        <begin position="563"/>
        <end position="616"/>
    </location>
</feature>
<name>A0A2R5FB80_9PROT</name>
<dbReference type="SUPFAM" id="SSF55874">
    <property type="entry name" value="ATPase domain of HSP90 chaperone/DNA topoisomerase II/histidine kinase"/>
    <property type="match status" value="1"/>
</dbReference>
<dbReference type="SUPFAM" id="SSF52172">
    <property type="entry name" value="CheY-like"/>
    <property type="match status" value="1"/>
</dbReference>
<evidence type="ECO:0000259" key="15">
    <source>
        <dbReference type="PROSITE" id="PS50112"/>
    </source>
</evidence>
<dbReference type="SMART" id="SM00086">
    <property type="entry name" value="PAC"/>
    <property type="match status" value="2"/>
</dbReference>
<dbReference type="EMBL" id="BDOQ01000019">
    <property type="protein sequence ID" value="GBG15486.1"/>
    <property type="molecule type" value="Genomic_DNA"/>
</dbReference>
<dbReference type="RefSeq" id="WP_109016644.1">
    <property type="nucleotide sequence ID" value="NZ_BDOQ01000019.1"/>
</dbReference>
<dbReference type="InterPro" id="IPR000014">
    <property type="entry name" value="PAS"/>
</dbReference>
<comment type="caution">
    <text evidence="17">The sequence shown here is derived from an EMBL/GenBank/DDBJ whole genome shotgun (WGS) entry which is preliminary data.</text>
</comment>
<dbReference type="PANTHER" id="PTHR43047">
    <property type="entry name" value="TWO-COMPONENT HISTIDINE PROTEIN KINASE"/>
    <property type="match status" value="1"/>
</dbReference>
<feature type="domain" description="PAC" evidence="16">
    <location>
        <begin position="707"/>
        <end position="759"/>
    </location>
</feature>
<evidence type="ECO:0000256" key="8">
    <source>
        <dbReference type="ARBA" id="ARBA00070152"/>
    </source>
</evidence>
<feature type="signal peptide" evidence="12">
    <location>
        <begin position="1"/>
        <end position="31"/>
    </location>
</feature>
<dbReference type="InterPro" id="IPR011006">
    <property type="entry name" value="CheY-like_superfamily"/>
</dbReference>
<evidence type="ECO:0000259" key="14">
    <source>
        <dbReference type="PROSITE" id="PS50110"/>
    </source>
</evidence>
<evidence type="ECO:0000256" key="2">
    <source>
        <dbReference type="ARBA" id="ARBA00012438"/>
    </source>
</evidence>
<keyword evidence="10" id="KW-0175">Coiled coil</keyword>
<keyword evidence="4" id="KW-0808">Transferase</keyword>
<feature type="chain" id="PRO_5015312784" description="Virulence sensor protein BvgS" evidence="12">
    <location>
        <begin position="32"/>
        <end position="1234"/>
    </location>
</feature>
<dbReference type="InterPro" id="IPR036890">
    <property type="entry name" value="HATPase_C_sf"/>
</dbReference>
<dbReference type="InterPro" id="IPR005467">
    <property type="entry name" value="His_kinase_dom"/>
</dbReference>
<feature type="domain" description="PAS" evidence="15">
    <location>
        <begin position="635"/>
        <end position="689"/>
    </location>
</feature>
<dbReference type="Gene3D" id="1.25.40.10">
    <property type="entry name" value="Tetratricopeptide repeat domain"/>
    <property type="match status" value="2"/>
</dbReference>
<dbReference type="Pfam" id="PF02518">
    <property type="entry name" value="HATPase_c"/>
    <property type="match status" value="1"/>
</dbReference>
<keyword evidence="11" id="KW-0812">Transmembrane</keyword>
<dbReference type="CDD" id="cd17546">
    <property type="entry name" value="REC_hyHK_CKI1_RcsC-like"/>
    <property type="match status" value="1"/>
</dbReference>
<dbReference type="SUPFAM" id="SSF55785">
    <property type="entry name" value="PYP-like sensor domain (PAS domain)"/>
    <property type="match status" value="2"/>
</dbReference>
<dbReference type="Gene3D" id="3.30.450.20">
    <property type="entry name" value="PAS domain"/>
    <property type="match status" value="2"/>
</dbReference>
<dbReference type="EC" id="2.7.13.3" evidence="2"/>
<dbReference type="PROSITE" id="PS50113">
    <property type="entry name" value="PAC"/>
    <property type="match status" value="2"/>
</dbReference>
<keyword evidence="6" id="KW-0902">Two-component regulatory system</keyword>
<dbReference type="InterPro" id="IPR003661">
    <property type="entry name" value="HisK_dim/P_dom"/>
</dbReference>
<dbReference type="AlphaFoldDB" id="A0A2R5FB80"/>
<dbReference type="Gene3D" id="3.30.565.10">
    <property type="entry name" value="Histidine kinase-like ATPase, C-terminal domain"/>
    <property type="match status" value="1"/>
</dbReference>
<dbReference type="Proteomes" id="UP000245081">
    <property type="component" value="Unassembled WGS sequence"/>
</dbReference>
<feature type="transmembrane region" description="Helical" evidence="11">
    <location>
        <begin position="438"/>
        <end position="458"/>
    </location>
</feature>
<feature type="modified residue" description="4-aspartylphosphate" evidence="9">
    <location>
        <position position="1066"/>
    </location>
</feature>
<evidence type="ECO:0000256" key="4">
    <source>
        <dbReference type="ARBA" id="ARBA00022679"/>
    </source>
</evidence>